<gene>
    <name evidence="2" type="ORF">APICC_05888</name>
</gene>
<organism evidence="2 3">
    <name type="scientific">Apis cerana cerana</name>
    <name type="common">Oriental honeybee</name>
    <dbReference type="NCBI Taxonomy" id="94128"/>
    <lineage>
        <taxon>Eukaryota</taxon>
        <taxon>Metazoa</taxon>
        <taxon>Ecdysozoa</taxon>
        <taxon>Arthropoda</taxon>
        <taxon>Hexapoda</taxon>
        <taxon>Insecta</taxon>
        <taxon>Pterygota</taxon>
        <taxon>Neoptera</taxon>
        <taxon>Endopterygota</taxon>
        <taxon>Hymenoptera</taxon>
        <taxon>Apocrita</taxon>
        <taxon>Aculeata</taxon>
        <taxon>Apoidea</taxon>
        <taxon>Anthophila</taxon>
        <taxon>Apidae</taxon>
        <taxon>Apis</taxon>
    </lineage>
</organism>
<dbReference type="AlphaFoldDB" id="A0A2A3EJJ3"/>
<feature type="compositionally biased region" description="Basic residues" evidence="1">
    <location>
        <begin position="1"/>
        <end position="24"/>
    </location>
</feature>
<dbReference type="EMBL" id="KZ288234">
    <property type="protein sequence ID" value="PBC31432.1"/>
    <property type="molecule type" value="Genomic_DNA"/>
</dbReference>
<evidence type="ECO:0000256" key="1">
    <source>
        <dbReference type="SAM" id="MobiDB-lite"/>
    </source>
</evidence>
<sequence>MRKRRRGDGGGKKKKRKKKKKKVPCKQINTRRGGKWLGRFCEGGAEKKRNDASGIYIGFVLKTSIPLVVPSNVQGITNGRVKQPRTILIRRRMVALRSRCFQLFNRNTGNEKNENSLNFSKCHLMGINCSCCGIKTFVEQTSLFKSKHPTLLAIITIMNIAYHNTSFPNETIFNDSRSRKYGKATLLLLMLAEAQLSTPWASANKIVE</sequence>
<evidence type="ECO:0000313" key="2">
    <source>
        <dbReference type="EMBL" id="PBC31432.1"/>
    </source>
</evidence>
<name>A0A2A3EJJ3_APICC</name>
<reference evidence="2 3" key="1">
    <citation type="submission" date="2014-07" db="EMBL/GenBank/DDBJ databases">
        <title>Genomic and transcriptomic analysis on Apis cerana provide comprehensive insights into honey bee biology.</title>
        <authorList>
            <person name="Diao Q."/>
            <person name="Sun L."/>
            <person name="Zheng H."/>
            <person name="Zheng H."/>
            <person name="Xu S."/>
            <person name="Wang S."/>
            <person name="Zeng Z."/>
            <person name="Hu F."/>
            <person name="Su S."/>
            <person name="Wu J."/>
        </authorList>
    </citation>
    <scope>NUCLEOTIDE SEQUENCE [LARGE SCALE GENOMIC DNA]</scope>
    <source>
        <tissue evidence="2">Pupae without intestine</tissue>
    </source>
</reference>
<keyword evidence="3" id="KW-1185">Reference proteome</keyword>
<accession>A0A2A3EJJ3</accession>
<evidence type="ECO:0000313" key="3">
    <source>
        <dbReference type="Proteomes" id="UP000242457"/>
    </source>
</evidence>
<dbReference type="Proteomes" id="UP000242457">
    <property type="component" value="Unassembled WGS sequence"/>
</dbReference>
<feature type="region of interest" description="Disordered" evidence="1">
    <location>
        <begin position="1"/>
        <end position="26"/>
    </location>
</feature>
<proteinExistence type="predicted"/>
<protein>
    <submittedName>
        <fullName evidence="2">Uncharacterized protein</fullName>
    </submittedName>
</protein>